<keyword evidence="1" id="KW-1133">Transmembrane helix</keyword>
<feature type="transmembrane region" description="Helical" evidence="1">
    <location>
        <begin position="72"/>
        <end position="93"/>
    </location>
</feature>
<dbReference type="EMBL" id="AP026866">
    <property type="protein sequence ID" value="BDS06160.1"/>
    <property type="molecule type" value="Genomic_DNA"/>
</dbReference>
<evidence type="ECO:0000256" key="1">
    <source>
        <dbReference type="SAM" id="Phobius"/>
    </source>
</evidence>
<keyword evidence="1" id="KW-0472">Membrane</keyword>
<feature type="transmembrane region" description="Helical" evidence="1">
    <location>
        <begin position="100"/>
        <end position="119"/>
    </location>
</feature>
<accession>A0AAT9FJH2</accession>
<proteinExistence type="predicted"/>
<organism evidence="2">
    <name type="scientific">Oceaniferula spumae</name>
    <dbReference type="NCBI Taxonomy" id="2979115"/>
    <lineage>
        <taxon>Bacteria</taxon>
        <taxon>Pseudomonadati</taxon>
        <taxon>Verrucomicrobiota</taxon>
        <taxon>Verrucomicrobiia</taxon>
        <taxon>Verrucomicrobiales</taxon>
        <taxon>Verrucomicrobiaceae</taxon>
        <taxon>Oceaniferula</taxon>
    </lineage>
</organism>
<feature type="transmembrane region" description="Helical" evidence="1">
    <location>
        <begin position="45"/>
        <end position="66"/>
    </location>
</feature>
<dbReference type="KEGG" id="osu:NT6N_12000"/>
<name>A0AAT9FJH2_9BACT</name>
<keyword evidence="1" id="KW-0812">Transmembrane</keyword>
<evidence type="ECO:0000313" key="2">
    <source>
        <dbReference type="EMBL" id="BDS06160.1"/>
    </source>
</evidence>
<protein>
    <submittedName>
        <fullName evidence="2">Uncharacterized protein</fullName>
    </submittedName>
</protein>
<feature type="transmembrane region" description="Helical" evidence="1">
    <location>
        <begin position="12"/>
        <end position="33"/>
    </location>
</feature>
<sequence length="195" mass="22269">MIDVLKQSASYLTMPVMVVWALAMLTALLWPIYQNSGNRHGGKIGMWKSVWLFYAIALWVVLPWFFVTHSVLWYQLAISMALRSVIELILCGLKKWQTRYGVAHDFIHLIIVIACIPVMPAASRIWLGLTAVALLCEIHFVKCFLATGGKPEDGVYFVPDGDEYKWLQRRTAYLLVPQLLVLAVMFVVQFRSHVN</sequence>
<reference evidence="2" key="1">
    <citation type="submission" date="2024-07" db="EMBL/GenBank/DDBJ databases">
        <title>Complete genome sequence of Verrucomicrobiaceae bacterium NT6N.</title>
        <authorList>
            <person name="Huang C."/>
            <person name="Takami H."/>
            <person name="Hamasaki K."/>
        </authorList>
    </citation>
    <scope>NUCLEOTIDE SEQUENCE</scope>
    <source>
        <strain evidence="2">NT6N</strain>
    </source>
</reference>
<dbReference type="AlphaFoldDB" id="A0AAT9FJH2"/>
<gene>
    <name evidence="2" type="ORF">NT6N_12000</name>
</gene>
<feature type="transmembrane region" description="Helical" evidence="1">
    <location>
        <begin position="172"/>
        <end position="190"/>
    </location>
</feature>